<name>A0A5J5CFM3_9PERO</name>
<accession>A0A5J5CFM3</accession>
<keyword evidence="2" id="KW-1185">Reference proteome</keyword>
<dbReference type="AlphaFoldDB" id="A0A5J5CFM3"/>
<gene>
    <name evidence="1" type="ORF">FQN60_007302</name>
</gene>
<proteinExistence type="predicted"/>
<dbReference type="EMBL" id="VOFY01000044">
    <property type="protein sequence ID" value="KAA8579169.1"/>
    <property type="molecule type" value="Genomic_DNA"/>
</dbReference>
<evidence type="ECO:0000313" key="2">
    <source>
        <dbReference type="Proteomes" id="UP000327493"/>
    </source>
</evidence>
<reference evidence="1 2" key="1">
    <citation type="submission" date="2019-08" db="EMBL/GenBank/DDBJ databases">
        <title>A chromosome-level genome assembly, high-density linkage maps, and genome scans reveal the genomic architecture of hybrid incompatibilities underlying speciation via character displacement in darters (Percidae: Etheostominae).</title>
        <authorList>
            <person name="Moran R.L."/>
            <person name="Catchen J.M."/>
            <person name="Fuller R.C."/>
        </authorList>
    </citation>
    <scope>NUCLEOTIDE SEQUENCE [LARGE SCALE GENOMIC DNA]</scope>
    <source>
        <strain evidence="1">EspeVRDwgs_2016</strain>
        <tissue evidence="1">Muscle</tissue>
    </source>
</reference>
<organism evidence="1 2">
    <name type="scientific">Etheostoma spectabile</name>
    <name type="common">orangethroat darter</name>
    <dbReference type="NCBI Taxonomy" id="54343"/>
    <lineage>
        <taxon>Eukaryota</taxon>
        <taxon>Metazoa</taxon>
        <taxon>Chordata</taxon>
        <taxon>Craniata</taxon>
        <taxon>Vertebrata</taxon>
        <taxon>Euteleostomi</taxon>
        <taxon>Actinopterygii</taxon>
        <taxon>Neopterygii</taxon>
        <taxon>Teleostei</taxon>
        <taxon>Neoteleostei</taxon>
        <taxon>Acanthomorphata</taxon>
        <taxon>Eupercaria</taxon>
        <taxon>Perciformes</taxon>
        <taxon>Percoidei</taxon>
        <taxon>Percidae</taxon>
        <taxon>Etheostomatinae</taxon>
        <taxon>Etheostoma</taxon>
    </lineage>
</organism>
<comment type="caution">
    <text evidence="1">The sequence shown here is derived from an EMBL/GenBank/DDBJ whole genome shotgun (WGS) entry which is preliminary data.</text>
</comment>
<sequence>MFCWATVCQACDTDSATVDAVVRSPPLMHVRPRDALWDILVALHINNIGPGARLLQAYTFYPLASPVPREWFHPDGLADIQLRQIFSRSVIGQFCRLAFQTQFAWYINNDPGQQQLVRHRESISRSLLPCPSLAPSFPVLLSPSLSLSRSLIPCPSRSLLPSPFCSLVPSSPVPLLSPLLSFGTPLGLHPQCSLVPSASVPRVLVPLLLVPVFLSPGFPVPRPPLSRSCAGVLSQQLLRWTQKHQHHCDVITRTGCLSMTYQLLSNAQSSSVLRLFQQSVCPALGVTRQMECIQDHMRDLRRFDCIKKAIARQQHIVLVPAQLGC</sequence>
<evidence type="ECO:0000313" key="1">
    <source>
        <dbReference type="EMBL" id="KAA8579169.1"/>
    </source>
</evidence>
<dbReference type="Proteomes" id="UP000327493">
    <property type="component" value="Unassembled WGS sequence"/>
</dbReference>
<protein>
    <submittedName>
        <fullName evidence="1">Uncharacterized protein</fullName>
    </submittedName>
</protein>